<reference evidence="3 4" key="1">
    <citation type="submission" date="2021-03" db="EMBL/GenBank/DDBJ databases">
        <title>Sequencing the genomes of 1000 actinobacteria strains.</title>
        <authorList>
            <person name="Klenk H.-P."/>
        </authorList>
    </citation>
    <scope>NUCLEOTIDE SEQUENCE [LARGE SCALE GENOMIC DNA]</scope>
    <source>
        <strain evidence="3 4">DSM 44580</strain>
    </source>
</reference>
<feature type="domain" description="DUF1707" evidence="2">
    <location>
        <begin position="8"/>
        <end position="60"/>
    </location>
</feature>
<accession>A0ABS5ADL9</accession>
<dbReference type="InterPro" id="IPR012551">
    <property type="entry name" value="DUF1707_SHOCT-like"/>
</dbReference>
<evidence type="ECO:0000313" key="3">
    <source>
        <dbReference type="EMBL" id="MBP2474661.1"/>
    </source>
</evidence>
<evidence type="ECO:0000259" key="2">
    <source>
        <dbReference type="Pfam" id="PF08044"/>
    </source>
</evidence>
<dbReference type="Pfam" id="PF08044">
    <property type="entry name" value="DUF1707"/>
    <property type="match status" value="1"/>
</dbReference>
<organism evidence="3 4">
    <name type="scientific">Crossiella equi</name>
    <dbReference type="NCBI Taxonomy" id="130796"/>
    <lineage>
        <taxon>Bacteria</taxon>
        <taxon>Bacillati</taxon>
        <taxon>Actinomycetota</taxon>
        <taxon>Actinomycetes</taxon>
        <taxon>Pseudonocardiales</taxon>
        <taxon>Pseudonocardiaceae</taxon>
        <taxon>Crossiella</taxon>
    </lineage>
</organism>
<evidence type="ECO:0000256" key="1">
    <source>
        <dbReference type="SAM" id="Phobius"/>
    </source>
</evidence>
<keyword evidence="1" id="KW-0472">Membrane</keyword>
<dbReference type="EMBL" id="JAGIOO010000001">
    <property type="protein sequence ID" value="MBP2474661.1"/>
    <property type="molecule type" value="Genomic_DNA"/>
</dbReference>
<protein>
    <recommendedName>
        <fullName evidence="2">DUF1707 domain-containing protein</fullName>
    </recommendedName>
</protein>
<proteinExistence type="predicted"/>
<feature type="transmembrane region" description="Helical" evidence="1">
    <location>
        <begin position="97"/>
        <end position="114"/>
    </location>
</feature>
<dbReference type="RefSeq" id="WP_158103407.1">
    <property type="nucleotide sequence ID" value="NZ_JAGIOO010000001.1"/>
</dbReference>
<sequence>MGDNAPELRISDAERSVAVEALGQHFAVGRLGLTEYDERAARVSAALTRSELLALFTDLPEPHPRFDGQPAAAVPAVVTGGGAVAVPHDSRTSVQKVAAVTIVVLGVAWLPLMFTLGWWWFFFIPLGLGTVLTKLWGEDWDERDKGRRGKRKKRRK</sequence>
<comment type="caution">
    <text evidence="3">The sequence shown here is derived from an EMBL/GenBank/DDBJ whole genome shotgun (WGS) entry which is preliminary data.</text>
</comment>
<keyword evidence="4" id="KW-1185">Reference proteome</keyword>
<gene>
    <name evidence="3" type="ORF">JOF53_003533</name>
</gene>
<keyword evidence="1" id="KW-1133">Transmembrane helix</keyword>
<evidence type="ECO:0000313" key="4">
    <source>
        <dbReference type="Proteomes" id="UP001519363"/>
    </source>
</evidence>
<name>A0ABS5ADL9_9PSEU</name>
<feature type="transmembrane region" description="Helical" evidence="1">
    <location>
        <begin position="120"/>
        <end position="137"/>
    </location>
</feature>
<dbReference type="Proteomes" id="UP001519363">
    <property type="component" value="Unassembled WGS sequence"/>
</dbReference>
<keyword evidence="1" id="KW-0812">Transmembrane</keyword>